<comment type="caution">
    <text evidence="1">The sequence shown here is derived from an EMBL/GenBank/DDBJ whole genome shotgun (WGS) entry which is preliminary data.</text>
</comment>
<accession>A0A4R6VA58</accession>
<proteinExistence type="predicted"/>
<dbReference type="EMBL" id="SNYQ01000008">
    <property type="protein sequence ID" value="TDQ56814.1"/>
    <property type="molecule type" value="Genomic_DNA"/>
</dbReference>
<protein>
    <submittedName>
        <fullName evidence="1">Stalled ribosome alternative rescue factor ArfA</fullName>
    </submittedName>
</protein>
<organism evidence="1 2">
    <name type="scientific">Mesocricetibacter intestinalis</name>
    <dbReference type="NCBI Taxonomy" id="1521930"/>
    <lineage>
        <taxon>Bacteria</taxon>
        <taxon>Pseudomonadati</taxon>
        <taxon>Pseudomonadota</taxon>
        <taxon>Gammaproteobacteria</taxon>
        <taxon>Pasteurellales</taxon>
        <taxon>Pasteurellaceae</taxon>
        <taxon>Mesocricetibacter</taxon>
    </lineage>
</organism>
<dbReference type="GO" id="GO:0072344">
    <property type="term" value="P:rescue of stalled ribosome"/>
    <property type="evidence" value="ECO:0007669"/>
    <property type="project" value="InterPro"/>
</dbReference>
<dbReference type="AlphaFoldDB" id="A0A4R6VA58"/>
<keyword evidence="2" id="KW-1185">Reference proteome</keyword>
<reference evidence="1 2" key="1">
    <citation type="submission" date="2019-03" db="EMBL/GenBank/DDBJ databases">
        <title>Genomic Encyclopedia of Type Strains, Phase IV (KMG-IV): sequencing the most valuable type-strain genomes for metagenomic binning, comparative biology and taxonomic classification.</title>
        <authorList>
            <person name="Goeker M."/>
        </authorList>
    </citation>
    <scope>NUCLEOTIDE SEQUENCE [LARGE SCALE GENOMIC DNA]</scope>
    <source>
        <strain evidence="1 2">DSM 28403</strain>
    </source>
</reference>
<name>A0A4R6VA58_9PAST</name>
<dbReference type="RefSeq" id="WP_279526599.1">
    <property type="nucleotide sequence ID" value="NZ_SNYQ01000008.1"/>
</dbReference>
<gene>
    <name evidence="1" type="ORF">EDC45_1773</name>
</gene>
<evidence type="ECO:0000313" key="2">
    <source>
        <dbReference type="Proteomes" id="UP000295657"/>
    </source>
</evidence>
<dbReference type="InterPro" id="IPR005589">
    <property type="entry name" value="ArfA"/>
</dbReference>
<dbReference type="Pfam" id="PF03889">
    <property type="entry name" value="ArfA"/>
    <property type="match status" value="1"/>
</dbReference>
<evidence type="ECO:0000313" key="1">
    <source>
        <dbReference type="EMBL" id="TDQ56814.1"/>
    </source>
</evidence>
<sequence>MAKKAAVPVALPVAAEQMTLYRHQRGQIKDNAIQALLHDRLFRQRIERKRKGKGSYQRKAKHAGKYFEKPDYKIFSLRDFIIGFFIKSAQLRLQHN</sequence>
<dbReference type="Proteomes" id="UP000295657">
    <property type="component" value="Unassembled WGS sequence"/>
</dbReference>